<keyword evidence="7" id="KW-0067">ATP-binding</keyword>
<dbReference type="AlphaFoldDB" id="A0A2G8LGX5"/>
<keyword evidence="8" id="KW-1133">Transmembrane helix</keyword>
<dbReference type="OrthoDB" id="69842at2759"/>
<proteinExistence type="predicted"/>
<evidence type="ECO:0000256" key="8">
    <source>
        <dbReference type="ARBA" id="ARBA00022989"/>
    </source>
</evidence>
<protein>
    <submittedName>
        <fullName evidence="11">Putative activin receptor type-1-like</fullName>
    </submittedName>
</protein>
<evidence type="ECO:0000256" key="3">
    <source>
        <dbReference type="ARBA" id="ARBA00022679"/>
    </source>
</evidence>
<evidence type="ECO:0000313" key="12">
    <source>
        <dbReference type="Proteomes" id="UP000230750"/>
    </source>
</evidence>
<dbReference type="GO" id="GO:0043235">
    <property type="term" value="C:receptor complex"/>
    <property type="evidence" value="ECO:0007669"/>
    <property type="project" value="TreeGrafter"/>
</dbReference>
<name>A0A2G8LGX5_STIJA</name>
<dbReference type="InterPro" id="IPR000333">
    <property type="entry name" value="TGFB_receptor"/>
</dbReference>
<dbReference type="GO" id="GO:0005524">
    <property type="term" value="F:ATP binding"/>
    <property type="evidence" value="ECO:0007669"/>
    <property type="project" value="UniProtKB-KW"/>
</dbReference>
<dbReference type="Proteomes" id="UP000230750">
    <property type="component" value="Unassembled WGS sequence"/>
</dbReference>
<keyword evidence="10 11" id="KW-0675">Receptor</keyword>
<evidence type="ECO:0000313" key="11">
    <source>
        <dbReference type="EMBL" id="PIK59495.1"/>
    </source>
</evidence>
<evidence type="ECO:0000256" key="6">
    <source>
        <dbReference type="ARBA" id="ARBA00022777"/>
    </source>
</evidence>
<dbReference type="GO" id="GO:0005886">
    <property type="term" value="C:plasma membrane"/>
    <property type="evidence" value="ECO:0007669"/>
    <property type="project" value="TreeGrafter"/>
</dbReference>
<keyword evidence="6" id="KW-0418">Kinase</keyword>
<evidence type="ECO:0000256" key="7">
    <source>
        <dbReference type="ARBA" id="ARBA00022840"/>
    </source>
</evidence>
<keyword evidence="12" id="KW-1185">Reference proteome</keyword>
<reference evidence="11 12" key="1">
    <citation type="journal article" date="2017" name="PLoS Biol.">
        <title>The sea cucumber genome provides insights into morphological evolution and visceral regeneration.</title>
        <authorList>
            <person name="Zhang X."/>
            <person name="Sun L."/>
            <person name="Yuan J."/>
            <person name="Sun Y."/>
            <person name="Gao Y."/>
            <person name="Zhang L."/>
            <person name="Li S."/>
            <person name="Dai H."/>
            <person name="Hamel J.F."/>
            <person name="Liu C."/>
            <person name="Yu Y."/>
            <person name="Liu S."/>
            <person name="Lin W."/>
            <person name="Guo K."/>
            <person name="Jin S."/>
            <person name="Xu P."/>
            <person name="Storey K.B."/>
            <person name="Huan P."/>
            <person name="Zhang T."/>
            <person name="Zhou Y."/>
            <person name="Zhang J."/>
            <person name="Lin C."/>
            <person name="Li X."/>
            <person name="Xing L."/>
            <person name="Huo D."/>
            <person name="Sun M."/>
            <person name="Wang L."/>
            <person name="Mercier A."/>
            <person name="Li F."/>
            <person name="Yang H."/>
            <person name="Xiang J."/>
        </authorList>
    </citation>
    <scope>NUCLEOTIDE SEQUENCE [LARGE SCALE GENOMIC DNA]</scope>
    <source>
        <strain evidence="11">Shaxun</strain>
        <tissue evidence="11">Muscle</tissue>
    </source>
</reference>
<dbReference type="PANTHER" id="PTHR23255">
    <property type="entry name" value="TRANSFORMING GROWTH FACTOR-BETA RECEPTOR TYPE I AND II"/>
    <property type="match status" value="1"/>
</dbReference>
<sequence>MNIHDLRMVEDYNPPFHDKVPSDPSFEDMRKVVCVDQCRPTLPNRWSTDQTLTTLAKLMRECWCQAASSRHTSLRVKKTLIKISQCCQTFSKMDMENDRIIV</sequence>
<dbReference type="EMBL" id="MRZV01000081">
    <property type="protein sequence ID" value="PIK59495.1"/>
    <property type="molecule type" value="Genomic_DNA"/>
</dbReference>
<evidence type="ECO:0000256" key="5">
    <source>
        <dbReference type="ARBA" id="ARBA00022741"/>
    </source>
</evidence>
<comment type="caution">
    <text evidence="11">The sequence shown here is derived from an EMBL/GenBank/DDBJ whole genome shotgun (WGS) entry which is preliminary data.</text>
</comment>
<evidence type="ECO:0000256" key="1">
    <source>
        <dbReference type="ARBA" id="ARBA00004167"/>
    </source>
</evidence>
<comment type="subcellular location">
    <subcellularLocation>
        <location evidence="1">Membrane</location>
        <topology evidence="1">Single-pass membrane protein</topology>
    </subcellularLocation>
</comment>
<dbReference type="GO" id="GO:0004675">
    <property type="term" value="F:transmembrane receptor protein serine/threonine kinase activity"/>
    <property type="evidence" value="ECO:0007669"/>
    <property type="project" value="InterPro"/>
</dbReference>
<dbReference type="STRING" id="307972.A0A2G8LGX5"/>
<evidence type="ECO:0000256" key="4">
    <source>
        <dbReference type="ARBA" id="ARBA00022692"/>
    </source>
</evidence>
<evidence type="ECO:0000256" key="9">
    <source>
        <dbReference type="ARBA" id="ARBA00023136"/>
    </source>
</evidence>
<keyword evidence="4" id="KW-0812">Transmembrane</keyword>
<evidence type="ECO:0000256" key="2">
    <source>
        <dbReference type="ARBA" id="ARBA00022527"/>
    </source>
</evidence>
<dbReference type="GO" id="GO:0071363">
    <property type="term" value="P:cellular response to growth factor stimulus"/>
    <property type="evidence" value="ECO:0007669"/>
    <property type="project" value="TreeGrafter"/>
</dbReference>
<gene>
    <name evidence="11" type="ORF">BSL78_03567</name>
</gene>
<keyword evidence="5" id="KW-0547">Nucleotide-binding</keyword>
<keyword evidence="3" id="KW-0808">Transferase</keyword>
<accession>A0A2G8LGX5</accession>
<dbReference type="PANTHER" id="PTHR23255:SF72">
    <property type="entry name" value="RECEPTOR PROTEIN SERINE_THREONINE KINASE"/>
    <property type="match status" value="1"/>
</dbReference>
<keyword evidence="9" id="KW-0472">Membrane</keyword>
<dbReference type="Gene3D" id="1.10.510.10">
    <property type="entry name" value="Transferase(Phosphotransferase) domain 1"/>
    <property type="match status" value="1"/>
</dbReference>
<keyword evidence="2" id="KW-0723">Serine/threonine-protein kinase</keyword>
<organism evidence="11 12">
    <name type="scientific">Stichopus japonicus</name>
    <name type="common">Sea cucumber</name>
    <dbReference type="NCBI Taxonomy" id="307972"/>
    <lineage>
        <taxon>Eukaryota</taxon>
        <taxon>Metazoa</taxon>
        <taxon>Echinodermata</taxon>
        <taxon>Eleutherozoa</taxon>
        <taxon>Echinozoa</taxon>
        <taxon>Holothuroidea</taxon>
        <taxon>Aspidochirotacea</taxon>
        <taxon>Aspidochirotida</taxon>
        <taxon>Stichopodidae</taxon>
        <taxon>Apostichopus</taxon>
    </lineage>
</organism>
<evidence type="ECO:0000256" key="10">
    <source>
        <dbReference type="ARBA" id="ARBA00023170"/>
    </source>
</evidence>